<keyword evidence="3" id="KW-0285">Flavoprotein</keyword>
<sequence length="394" mass="42400">MVSDIQHTIRFASEHNLHLVVKNTGNNRTVVGGIGAGGSVGASGGWPLGGGHSILSHFYGLGVDNILQLTVVLPNASHVVANAFENTDLFWALRGGGGPSFGVVTSTTYKTYPNPPYTAAFYAATADSPESYLTLFETFNQHHNAVSDAGWSGFWPFINNTLFLTLLAQGVPPVNASSNATLEAFFMESRSIPGVDVSLAISVSYPSFDNWYINNFINSSNGFGFNYTVGDMGGIRVAVSSWLIPRTLFDTNATELAKAFVNIPSGRPFMVGGGAVAAIDPDSAAAAPAWRTAITDMTLADAWNETSTPAQIQSVKQSVFEQIQPLRELGPIPAGGQYLNEPDFLEPDWQGAYWGSHYPRLLAIKKAIDPHDLFIVFKGVNSEQWDEEVVCKTV</sequence>
<dbReference type="Gene3D" id="3.40.462.20">
    <property type="match status" value="1"/>
</dbReference>
<evidence type="ECO:0000256" key="3">
    <source>
        <dbReference type="ARBA" id="ARBA00022630"/>
    </source>
</evidence>
<organism evidence="7 8">
    <name type="scientific">Hericium alpestre</name>
    <dbReference type="NCBI Taxonomy" id="135208"/>
    <lineage>
        <taxon>Eukaryota</taxon>
        <taxon>Fungi</taxon>
        <taxon>Dikarya</taxon>
        <taxon>Basidiomycota</taxon>
        <taxon>Agaricomycotina</taxon>
        <taxon>Agaricomycetes</taxon>
        <taxon>Russulales</taxon>
        <taxon>Hericiaceae</taxon>
        <taxon>Hericium</taxon>
    </lineage>
</organism>
<evidence type="ECO:0000313" key="7">
    <source>
        <dbReference type="EMBL" id="TFY79238.1"/>
    </source>
</evidence>
<dbReference type="Proteomes" id="UP000298061">
    <property type="component" value="Unassembled WGS sequence"/>
</dbReference>
<dbReference type="InterPro" id="IPR016166">
    <property type="entry name" value="FAD-bd_PCMH"/>
</dbReference>
<gene>
    <name evidence="7" type="ORF">EWM64_g4777</name>
</gene>
<dbReference type="PANTHER" id="PTHR42973">
    <property type="entry name" value="BINDING OXIDOREDUCTASE, PUTATIVE (AFU_ORTHOLOGUE AFUA_1G17690)-RELATED"/>
    <property type="match status" value="1"/>
</dbReference>
<dbReference type="PANTHER" id="PTHR42973:SF39">
    <property type="entry name" value="FAD-BINDING PCMH-TYPE DOMAIN-CONTAINING PROTEIN"/>
    <property type="match status" value="1"/>
</dbReference>
<evidence type="ECO:0000259" key="6">
    <source>
        <dbReference type="PROSITE" id="PS51387"/>
    </source>
</evidence>
<evidence type="ECO:0000256" key="5">
    <source>
        <dbReference type="ARBA" id="ARBA00023002"/>
    </source>
</evidence>
<keyword evidence="4" id="KW-0274">FAD</keyword>
<dbReference type="SUPFAM" id="SSF56176">
    <property type="entry name" value="FAD-binding/transporter-associated domain-like"/>
    <property type="match status" value="1"/>
</dbReference>
<dbReference type="Pfam" id="PF08031">
    <property type="entry name" value="BBE"/>
    <property type="match status" value="1"/>
</dbReference>
<evidence type="ECO:0000256" key="1">
    <source>
        <dbReference type="ARBA" id="ARBA00001974"/>
    </source>
</evidence>
<comment type="similarity">
    <text evidence="2">Belongs to the oxygen-dependent FAD-linked oxidoreductase family.</text>
</comment>
<feature type="domain" description="FAD-binding PCMH-type" evidence="6">
    <location>
        <begin position="1"/>
        <end position="114"/>
    </location>
</feature>
<name>A0A4Z0A0L7_9AGAM</name>
<dbReference type="EMBL" id="SFCI01000535">
    <property type="protein sequence ID" value="TFY79238.1"/>
    <property type="molecule type" value="Genomic_DNA"/>
</dbReference>
<dbReference type="STRING" id="135208.A0A4Z0A0L7"/>
<keyword evidence="5" id="KW-0560">Oxidoreductase</keyword>
<keyword evidence="8" id="KW-1185">Reference proteome</keyword>
<dbReference type="OrthoDB" id="9983560at2759"/>
<comment type="caution">
    <text evidence="7">The sequence shown here is derived from an EMBL/GenBank/DDBJ whole genome shotgun (WGS) entry which is preliminary data.</text>
</comment>
<evidence type="ECO:0000256" key="2">
    <source>
        <dbReference type="ARBA" id="ARBA00005466"/>
    </source>
</evidence>
<evidence type="ECO:0000256" key="4">
    <source>
        <dbReference type="ARBA" id="ARBA00022827"/>
    </source>
</evidence>
<dbReference type="InterPro" id="IPR050416">
    <property type="entry name" value="FAD-linked_Oxidoreductase"/>
</dbReference>
<dbReference type="InterPro" id="IPR016169">
    <property type="entry name" value="FAD-bd_PCMH_sub2"/>
</dbReference>
<proteinExistence type="inferred from homology"/>
<protein>
    <recommendedName>
        <fullName evidence="6">FAD-binding PCMH-type domain-containing protein</fullName>
    </recommendedName>
</protein>
<dbReference type="AlphaFoldDB" id="A0A4Z0A0L7"/>
<dbReference type="InterPro" id="IPR012951">
    <property type="entry name" value="BBE"/>
</dbReference>
<comment type="cofactor">
    <cofactor evidence="1">
        <name>FAD</name>
        <dbReference type="ChEBI" id="CHEBI:57692"/>
    </cofactor>
</comment>
<dbReference type="GO" id="GO:0016491">
    <property type="term" value="F:oxidoreductase activity"/>
    <property type="evidence" value="ECO:0007669"/>
    <property type="project" value="UniProtKB-KW"/>
</dbReference>
<dbReference type="GO" id="GO:0071949">
    <property type="term" value="F:FAD binding"/>
    <property type="evidence" value="ECO:0007669"/>
    <property type="project" value="InterPro"/>
</dbReference>
<evidence type="ECO:0000313" key="8">
    <source>
        <dbReference type="Proteomes" id="UP000298061"/>
    </source>
</evidence>
<reference evidence="7 8" key="1">
    <citation type="submission" date="2019-02" db="EMBL/GenBank/DDBJ databases">
        <title>Genome sequencing of the rare red list fungi Hericium alpestre (H. flagellum).</title>
        <authorList>
            <person name="Buettner E."/>
            <person name="Kellner H."/>
        </authorList>
    </citation>
    <scope>NUCLEOTIDE SEQUENCE [LARGE SCALE GENOMIC DNA]</scope>
    <source>
        <strain evidence="7 8">DSM 108284</strain>
    </source>
</reference>
<dbReference type="PROSITE" id="PS51387">
    <property type="entry name" value="FAD_PCMH"/>
    <property type="match status" value="1"/>
</dbReference>
<dbReference type="Gene3D" id="3.30.465.10">
    <property type="match status" value="2"/>
</dbReference>
<dbReference type="InterPro" id="IPR036318">
    <property type="entry name" value="FAD-bd_PCMH-like_sf"/>
</dbReference>
<accession>A0A4Z0A0L7</accession>